<dbReference type="STRING" id="1183438.GKIL_3716"/>
<evidence type="ECO:0000259" key="2">
    <source>
        <dbReference type="Pfam" id="PF19290"/>
    </source>
</evidence>
<accession>U5QLV1</accession>
<reference evidence="3 4" key="1">
    <citation type="journal article" date="2013" name="PLoS ONE">
        <title>Cultivation and Complete Genome Sequencing of Gloeobacter kilaueensis sp. nov., from a Lava Cave in Kilauea Caldera, Hawai'i.</title>
        <authorList>
            <person name="Saw J.H."/>
            <person name="Schatz M."/>
            <person name="Brown M.V."/>
            <person name="Kunkel D.D."/>
            <person name="Foster J.S."/>
            <person name="Shick H."/>
            <person name="Christensen S."/>
            <person name="Hou S."/>
            <person name="Wan X."/>
            <person name="Donachie S.P."/>
        </authorList>
    </citation>
    <scope>NUCLEOTIDE SEQUENCE [LARGE SCALE GENOMIC DNA]</scope>
    <source>
        <strain evidence="4">JS</strain>
    </source>
</reference>
<dbReference type="PANTHER" id="PTHR43666">
    <property type="entry name" value="TLDD PROTEIN"/>
    <property type="match status" value="1"/>
</dbReference>
<dbReference type="InterPro" id="IPR035068">
    <property type="entry name" value="TldD/PmbA_N"/>
</dbReference>
<dbReference type="Pfam" id="PF19289">
    <property type="entry name" value="PmbA_TldD_3rd"/>
    <property type="match status" value="1"/>
</dbReference>
<dbReference type="PANTHER" id="PTHR43666:SF1">
    <property type="entry name" value="CONSERVED PROTEIN"/>
    <property type="match status" value="1"/>
</dbReference>
<sequence>MMTVVEKLAVEQALELIDRVVAASQADGVFVSIEGGEEALSRFAGNQITQNVNQSRFALAITSYFGAGHATASTSETDLEAIEATVRCSEALARIAPADPEAVALLAPQSYDARQAGFDEATAHTSPLVRSEIIQGLCAQAEAAKVTVAGTLGSESRLRAVGNSLGLRAAARTTTARFGLTARIEDGSSWGERTGWQFDGLRCAELAGELIERAAHSRNPRSIAPGTYPVVLHPAAFAELLSWVGGNFDARAADEGRSFLSGPAGGNRIGETLFSPLVQLVRDPAHPLLCAPPFQADGLPNTCLEIVKDGIPQTLSYSRYWAQKQGVPATGAFTPLAMAGGQASLEALVAGMERGVLIHRAWYVRSINQRELSVTGMTRDGTFWIEDGRIAYPIKNLRFNQSLPQLLRTIEALGEVERHGALVVPAVRASSFQFSSVTDSI</sequence>
<protein>
    <submittedName>
        <fullName evidence="3">Peptidase PmbA</fullName>
    </submittedName>
</protein>
<feature type="domain" description="Metalloprotease TldD/E C-terminal" evidence="1">
    <location>
        <begin position="225"/>
        <end position="435"/>
    </location>
</feature>
<evidence type="ECO:0000313" key="3">
    <source>
        <dbReference type="EMBL" id="AGY59962.1"/>
    </source>
</evidence>
<dbReference type="Gene3D" id="3.30.2290.10">
    <property type="entry name" value="PmbA/TldD superfamily"/>
    <property type="match status" value="1"/>
</dbReference>
<dbReference type="KEGG" id="glj:GKIL_3716"/>
<dbReference type="InterPro" id="IPR045570">
    <property type="entry name" value="Metalloprtase-TldD/E_cen_dom"/>
</dbReference>
<dbReference type="RefSeq" id="WP_023175278.1">
    <property type="nucleotide sequence ID" value="NC_022600.1"/>
</dbReference>
<evidence type="ECO:0000259" key="1">
    <source>
        <dbReference type="Pfam" id="PF19289"/>
    </source>
</evidence>
<dbReference type="OrthoDB" id="9763230at2"/>
<feature type="domain" description="Metalloprotease TldD/E central" evidence="2">
    <location>
        <begin position="140"/>
        <end position="215"/>
    </location>
</feature>
<dbReference type="GO" id="GO:0006508">
    <property type="term" value="P:proteolysis"/>
    <property type="evidence" value="ECO:0007669"/>
    <property type="project" value="InterPro"/>
</dbReference>
<name>U5QLV1_GLOK1</name>
<gene>
    <name evidence="3" type="ORF">GKIL_3716</name>
</gene>
<dbReference type="SUPFAM" id="SSF111283">
    <property type="entry name" value="Putative modulator of DNA gyrase, PmbA/TldD"/>
    <property type="match status" value="1"/>
</dbReference>
<evidence type="ECO:0000313" key="4">
    <source>
        <dbReference type="Proteomes" id="UP000017396"/>
    </source>
</evidence>
<organism evidence="3 4">
    <name type="scientific">Gloeobacter kilaueensis (strain ATCC BAA-2537 / CCAP 1431/1 / ULC 316 / JS1)</name>
    <dbReference type="NCBI Taxonomy" id="1183438"/>
    <lineage>
        <taxon>Bacteria</taxon>
        <taxon>Bacillati</taxon>
        <taxon>Cyanobacteriota</taxon>
        <taxon>Cyanophyceae</taxon>
        <taxon>Gloeobacterales</taxon>
        <taxon>Gloeobacteraceae</taxon>
        <taxon>Gloeobacter</taxon>
    </lineage>
</organism>
<dbReference type="InterPro" id="IPR045569">
    <property type="entry name" value="Metalloprtase-TldD/E_C"/>
</dbReference>
<dbReference type="Pfam" id="PF19290">
    <property type="entry name" value="PmbA_TldD_2nd"/>
    <property type="match status" value="1"/>
</dbReference>
<dbReference type="HOGENOM" id="CLU_046126_1_0_3"/>
<proteinExistence type="predicted"/>
<dbReference type="InterPro" id="IPR036059">
    <property type="entry name" value="TldD/PmbA_sf"/>
</dbReference>
<dbReference type="PATRIC" id="fig|1183438.3.peg.3652"/>
<dbReference type="GO" id="GO:0008237">
    <property type="term" value="F:metallopeptidase activity"/>
    <property type="evidence" value="ECO:0007669"/>
    <property type="project" value="InterPro"/>
</dbReference>
<dbReference type="EMBL" id="CP003587">
    <property type="protein sequence ID" value="AGY59962.1"/>
    <property type="molecule type" value="Genomic_DNA"/>
</dbReference>
<dbReference type="AlphaFoldDB" id="U5QLV1"/>
<dbReference type="Proteomes" id="UP000017396">
    <property type="component" value="Chromosome"/>
</dbReference>
<dbReference type="eggNOG" id="COG0312">
    <property type="taxonomic scope" value="Bacteria"/>
</dbReference>
<keyword evidence="4" id="KW-1185">Reference proteome</keyword>